<dbReference type="Proteomes" id="UP000324260">
    <property type="component" value="Unassembled WGS sequence"/>
</dbReference>
<keyword evidence="2" id="KW-1133">Transmembrane helix</keyword>
<feature type="transmembrane region" description="Helical" evidence="2">
    <location>
        <begin position="183"/>
        <end position="201"/>
    </location>
</feature>
<name>A0A5D9CYD6_HALER</name>
<feature type="transmembrane region" description="Helical" evidence="2">
    <location>
        <begin position="280"/>
        <end position="299"/>
    </location>
</feature>
<dbReference type="EMBL" id="VTPU01000013">
    <property type="protein sequence ID" value="TZG35471.1"/>
    <property type="molecule type" value="Genomic_DNA"/>
</dbReference>
<accession>A0A5D9CYD6</accession>
<comment type="caution">
    <text evidence="3">The sequence shown here is derived from an EMBL/GenBank/DDBJ whole genome shotgun (WGS) entry which is preliminary data.</text>
</comment>
<feature type="transmembrane region" description="Helical" evidence="2">
    <location>
        <begin position="481"/>
        <end position="498"/>
    </location>
</feature>
<dbReference type="GO" id="GO:0015128">
    <property type="term" value="F:gluconate transmembrane transporter activity"/>
    <property type="evidence" value="ECO:0007669"/>
    <property type="project" value="InterPro"/>
</dbReference>
<feature type="transmembrane region" description="Helical" evidence="2">
    <location>
        <begin position="422"/>
        <end position="444"/>
    </location>
</feature>
<dbReference type="Pfam" id="PF02447">
    <property type="entry name" value="GntP_permease"/>
    <property type="match status" value="1"/>
</dbReference>
<feature type="transmembrane region" description="Helical" evidence="2">
    <location>
        <begin position="311"/>
        <end position="336"/>
    </location>
</feature>
<sequence length="499" mass="51483">MRAARSRQSRRGSSSPLPQAFPHDMETGRPGLHGQAHSNNDHARVHAMEILHLAIAISLILLLILYAKLNPAISLIIGSLYLGLAMGLGMTDTVDAISGGFGDIMAGIGLPIGFGVIIGQLMSDSGAAHKIAHTLVKSAPRGAGLYALGLTGFLLSIPVFFDVTFVILVPLGVALAKTLGRPLPYAVGALVIGAATSHTIVPPTPNPLAAATILDFDIGVMTFAGLGVGLVTALVVMKLYFLILDRGIWNARTDELGVATVGGSDSTAPADFDRIPLWQALLPIALPILLILSGTLYDYCQQLGVLAGSELPAFVAFISDRIVALMAGALAAYAVASRSMNRDERDTAAATGLQTAGMVLLVTGAGGSLGSVIEATQIGQTLVDSVFRETQSPLSMILLTYGLAAIFRIAQGSGTVAGITAMTIMAGAASTGVVDPIWIALAALSGGISIGHVNDSGFWITTQLAGFSVRGGFKTYTLGEAMVSLMILGLTLIGAFIWG</sequence>
<feature type="transmembrane region" description="Helical" evidence="2">
    <location>
        <begin position="103"/>
        <end position="123"/>
    </location>
</feature>
<dbReference type="PANTHER" id="PTHR30354:SF11">
    <property type="entry name" value="PERMEASE"/>
    <property type="match status" value="1"/>
</dbReference>
<keyword evidence="4" id="KW-1185">Reference proteome</keyword>
<feature type="compositionally biased region" description="Basic residues" evidence="1">
    <location>
        <begin position="1"/>
        <end position="10"/>
    </location>
</feature>
<dbReference type="OrthoDB" id="9787129at2"/>
<protein>
    <submittedName>
        <fullName evidence="3">GntP family permease</fullName>
    </submittedName>
</protein>
<organism evidence="3 4">
    <name type="scientific">Halomonas eurihalina</name>
    <dbReference type="NCBI Taxonomy" id="42566"/>
    <lineage>
        <taxon>Bacteria</taxon>
        <taxon>Pseudomonadati</taxon>
        <taxon>Pseudomonadota</taxon>
        <taxon>Gammaproteobacteria</taxon>
        <taxon>Oceanospirillales</taxon>
        <taxon>Halomonadaceae</taxon>
        <taxon>Halomonas</taxon>
    </lineage>
</organism>
<feature type="transmembrane region" description="Helical" evidence="2">
    <location>
        <begin position="73"/>
        <end position="91"/>
    </location>
</feature>
<evidence type="ECO:0000256" key="2">
    <source>
        <dbReference type="SAM" id="Phobius"/>
    </source>
</evidence>
<feature type="transmembrane region" description="Helical" evidence="2">
    <location>
        <begin position="50"/>
        <end position="67"/>
    </location>
</feature>
<dbReference type="InterPro" id="IPR003474">
    <property type="entry name" value="Glcn_transporter"/>
</dbReference>
<keyword evidence="2" id="KW-0472">Membrane</keyword>
<feature type="region of interest" description="Disordered" evidence="1">
    <location>
        <begin position="1"/>
        <end position="38"/>
    </location>
</feature>
<feature type="transmembrane region" description="Helical" evidence="2">
    <location>
        <begin position="221"/>
        <end position="243"/>
    </location>
</feature>
<keyword evidence="2" id="KW-0812">Transmembrane</keyword>
<reference evidence="3 4" key="1">
    <citation type="submission" date="2019-08" db="EMBL/GenBank/DDBJ databases">
        <title>Draft Genome Sequence of Halomonas eurihalina Isolated from Preserved Hide-surface.</title>
        <authorList>
            <person name="Hussain S.A."/>
            <person name="Xu A."/>
            <person name="Sarker M."/>
            <person name="Sommers C."/>
        </authorList>
    </citation>
    <scope>NUCLEOTIDE SEQUENCE [LARGE SCALE GENOMIC DNA]</scope>
    <source>
        <strain evidence="3 4">MS1</strain>
    </source>
</reference>
<dbReference type="GO" id="GO:0005886">
    <property type="term" value="C:plasma membrane"/>
    <property type="evidence" value="ECO:0007669"/>
    <property type="project" value="TreeGrafter"/>
</dbReference>
<evidence type="ECO:0000256" key="1">
    <source>
        <dbReference type="SAM" id="MobiDB-lite"/>
    </source>
</evidence>
<dbReference type="AlphaFoldDB" id="A0A5D9CYD6"/>
<feature type="transmembrane region" description="Helical" evidence="2">
    <location>
        <begin position="393"/>
        <end position="410"/>
    </location>
</feature>
<dbReference type="PANTHER" id="PTHR30354">
    <property type="entry name" value="GNT FAMILY GLUCONATE TRANSPORTER"/>
    <property type="match status" value="1"/>
</dbReference>
<evidence type="ECO:0000313" key="4">
    <source>
        <dbReference type="Proteomes" id="UP000324260"/>
    </source>
</evidence>
<gene>
    <name evidence="3" type="ORF">FZZ93_13160</name>
</gene>
<proteinExistence type="predicted"/>
<evidence type="ECO:0000313" key="3">
    <source>
        <dbReference type="EMBL" id="TZG35471.1"/>
    </source>
</evidence>
<feature type="transmembrane region" description="Helical" evidence="2">
    <location>
        <begin position="348"/>
        <end position="373"/>
    </location>
</feature>
<feature type="transmembrane region" description="Helical" evidence="2">
    <location>
        <begin position="143"/>
        <end position="171"/>
    </location>
</feature>